<dbReference type="SUPFAM" id="SSF54928">
    <property type="entry name" value="RNA-binding domain, RBD"/>
    <property type="match status" value="1"/>
</dbReference>
<dbReference type="PROSITE" id="PS50102">
    <property type="entry name" value="RRM"/>
    <property type="match status" value="2"/>
</dbReference>
<keyword evidence="3" id="KW-0677">Repeat</keyword>
<evidence type="ECO:0000256" key="7">
    <source>
        <dbReference type="SAM" id="MobiDB-lite"/>
    </source>
</evidence>
<evidence type="ECO:0000313" key="9">
    <source>
        <dbReference type="EMBL" id="CAE0244537.1"/>
    </source>
</evidence>
<evidence type="ECO:0000256" key="4">
    <source>
        <dbReference type="ARBA" id="ARBA00022884"/>
    </source>
</evidence>
<dbReference type="InterPro" id="IPR050374">
    <property type="entry name" value="RRT5_SRSF_SR"/>
</dbReference>
<comment type="subcellular location">
    <subcellularLocation>
        <location evidence="1">Nucleus</location>
    </subcellularLocation>
</comment>
<keyword evidence="4 6" id="KW-0694">RNA-binding</keyword>
<evidence type="ECO:0000256" key="2">
    <source>
        <dbReference type="ARBA" id="ARBA00022664"/>
    </source>
</evidence>
<keyword evidence="5" id="KW-0539">Nucleus</keyword>
<dbReference type="AlphaFoldDB" id="A0A7S3G4Y7"/>
<dbReference type="Gene3D" id="3.30.70.330">
    <property type="match status" value="2"/>
</dbReference>
<evidence type="ECO:0000256" key="6">
    <source>
        <dbReference type="PROSITE-ProRule" id="PRU00176"/>
    </source>
</evidence>
<dbReference type="InterPro" id="IPR000504">
    <property type="entry name" value="RRM_dom"/>
</dbReference>
<dbReference type="PANTHER" id="PTHR23003:SF62">
    <property type="entry name" value="SERINE_ARGININE (SR)-TYPE SHUTTLING MRNA BINDING PROTEIN NPL3"/>
    <property type="match status" value="1"/>
</dbReference>
<sequence length="301" mass="35272">MIDGWWYPGLVEKTVKMTRVFVGNLPLDVEEREIEDLFYKYGRIRDIDVKRPSRPPAFCFVDFDDPRDAEDAVRGRDRIDFDGQPLRVEISHGGRRGGDRFERRGGGRGGPPTNSLRHSDFRVIVEGLPVSASWQDLKDFMRSAGDVIFTDVIRERDGTKTGIVEYSSDEDMRRAVKELDDVEFKNPYDKVRVKVREDRGRRDERPPRDDRDRDQGRRDSRKRSYSRGRSVSRSRSPKKDRSTSRGRSYPRDEEGSPRGRSPRGDRSPRDRSPARGDEEPREERRSEERGREEPRDEDRRE</sequence>
<dbReference type="EMBL" id="HBIB01010487">
    <property type="protein sequence ID" value="CAE0244537.1"/>
    <property type="molecule type" value="Transcribed_RNA"/>
</dbReference>
<dbReference type="Pfam" id="PF00076">
    <property type="entry name" value="RRM_1"/>
    <property type="match status" value="2"/>
</dbReference>
<dbReference type="GO" id="GO:0005634">
    <property type="term" value="C:nucleus"/>
    <property type="evidence" value="ECO:0007669"/>
    <property type="project" value="UniProtKB-SubCell"/>
</dbReference>
<dbReference type="InterPro" id="IPR012677">
    <property type="entry name" value="Nucleotide-bd_a/b_plait_sf"/>
</dbReference>
<organism evidence="9">
    <name type="scientific">Palpitomonas bilix</name>
    <dbReference type="NCBI Taxonomy" id="652834"/>
    <lineage>
        <taxon>Eukaryota</taxon>
        <taxon>Eukaryota incertae sedis</taxon>
    </lineage>
</organism>
<protein>
    <recommendedName>
        <fullName evidence="8">RRM domain-containing protein</fullName>
    </recommendedName>
</protein>
<evidence type="ECO:0000256" key="1">
    <source>
        <dbReference type="ARBA" id="ARBA00004123"/>
    </source>
</evidence>
<feature type="compositionally biased region" description="Basic residues" evidence="7">
    <location>
        <begin position="219"/>
        <end position="236"/>
    </location>
</feature>
<gene>
    <name evidence="9" type="ORF">PBIL07802_LOCUS6712</name>
</gene>
<dbReference type="GO" id="GO:0005737">
    <property type="term" value="C:cytoplasm"/>
    <property type="evidence" value="ECO:0007669"/>
    <property type="project" value="TreeGrafter"/>
</dbReference>
<feature type="region of interest" description="Disordered" evidence="7">
    <location>
        <begin position="92"/>
        <end position="117"/>
    </location>
</feature>
<name>A0A7S3G4Y7_9EUKA</name>
<keyword evidence="2" id="KW-0507">mRNA processing</keyword>
<dbReference type="GO" id="GO:0003729">
    <property type="term" value="F:mRNA binding"/>
    <property type="evidence" value="ECO:0007669"/>
    <property type="project" value="TreeGrafter"/>
</dbReference>
<evidence type="ECO:0000259" key="8">
    <source>
        <dbReference type="PROSITE" id="PS50102"/>
    </source>
</evidence>
<feature type="compositionally biased region" description="Basic and acidic residues" evidence="7">
    <location>
        <begin position="92"/>
        <end position="105"/>
    </location>
</feature>
<dbReference type="SMART" id="SM00360">
    <property type="entry name" value="RRM"/>
    <property type="match status" value="2"/>
</dbReference>
<evidence type="ECO:0000256" key="3">
    <source>
        <dbReference type="ARBA" id="ARBA00022737"/>
    </source>
</evidence>
<feature type="compositionally biased region" description="Basic and acidic residues" evidence="7">
    <location>
        <begin position="237"/>
        <end position="301"/>
    </location>
</feature>
<dbReference type="GO" id="GO:0006397">
    <property type="term" value="P:mRNA processing"/>
    <property type="evidence" value="ECO:0007669"/>
    <property type="project" value="UniProtKB-KW"/>
</dbReference>
<feature type="domain" description="RRM" evidence="8">
    <location>
        <begin position="121"/>
        <end position="198"/>
    </location>
</feature>
<reference evidence="9" key="1">
    <citation type="submission" date="2021-01" db="EMBL/GenBank/DDBJ databases">
        <authorList>
            <person name="Corre E."/>
            <person name="Pelletier E."/>
            <person name="Niang G."/>
            <person name="Scheremetjew M."/>
            <person name="Finn R."/>
            <person name="Kale V."/>
            <person name="Holt S."/>
            <person name="Cochrane G."/>
            <person name="Meng A."/>
            <person name="Brown T."/>
            <person name="Cohen L."/>
        </authorList>
    </citation>
    <scope>NUCLEOTIDE SEQUENCE</scope>
    <source>
        <strain evidence="9">NIES-2562</strain>
    </source>
</reference>
<proteinExistence type="predicted"/>
<dbReference type="PANTHER" id="PTHR23003">
    <property type="entry name" value="RNA RECOGNITION MOTIF RRM DOMAIN CONTAINING PROTEIN"/>
    <property type="match status" value="1"/>
</dbReference>
<accession>A0A7S3G4Y7</accession>
<feature type="compositionally biased region" description="Basic and acidic residues" evidence="7">
    <location>
        <begin position="195"/>
        <end position="218"/>
    </location>
</feature>
<feature type="domain" description="RRM" evidence="8">
    <location>
        <begin position="18"/>
        <end position="93"/>
    </location>
</feature>
<feature type="region of interest" description="Disordered" evidence="7">
    <location>
        <begin position="195"/>
        <end position="301"/>
    </location>
</feature>
<dbReference type="InterPro" id="IPR035979">
    <property type="entry name" value="RBD_domain_sf"/>
</dbReference>
<evidence type="ECO:0000256" key="5">
    <source>
        <dbReference type="ARBA" id="ARBA00023242"/>
    </source>
</evidence>